<dbReference type="Proteomes" id="UP001302662">
    <property type="component" value="Chromosome"/>
</dbReference>
<evidence type="ECO:0000313" key="2">
    <source>
        <dbReference type="EMBL" id="WNY29023.1"/>
    </source>
</evidence>
<dbReference type="GeneID" id="85197709"/>
<feature type="transmembrane region" description="Helical" evidence="1">
    <location>
        <begin position="150"/>
        <end position="169"/>
    </location>
</feature>
<organism evidence="2 3">
    <name type="scientific">Methanimicrococcus stummii</name>
    <dbReference type="NCBI Taxonomy" id="3028294"/>
    <lineage>
        <taxon>Archaea</taxon>
        <taxon>Methanobacteriati</taxon>
        <taxon>Methanobacteriota</taxon>
        <taxon>Stenosarchaea group</taxon>
        <taxon>Methanomicrobia</taxon>
        <taxon>Methanosarcinales</taxon>
        <taxon>Methanosarcinaceae</taxon>
        <taxon>Methanimicrococcus</taxon>
    </lineage>
</organism>
<dbReference type="AlphaFoldDB" id="A0AA96VA57"/>
<evidence type="ECO:0000313" key="3">
    <source>
        <dbReference type="Proteomes" id="UP001302662"/>
    </source>
</evidence>
<feature type="transmembrane region" description="Helical" evidence="1">
    <location>
        <begin position="52"/>
        <end position="80"/>
    </location>
</feature>
<keyword evidence="1" id="KW-1133">Transmembrane helix</keyword>
<dbReference type="EMBL" id="CP131062">
    <property type="protein sequence ID" value="WNY29023.1"/>
    <property type="molecule type" value="Genomic_DNA"/>
</dbReference>
<name>A0AA96VA57_9EURY</name>
<dbReference type="KEGG" id="mees:MmiEs2_12370"/>
<keyword evidence="3" id="KW-1185">Reference proteome</keyword>
<gene>
    <name evidence="2" type="ORF">MmiEs2_12370</name>
</gene>
<feature type="transmembrane region" description="Helical" evidence="1">
    <location>
        <begin position="12"/>
        <end position="37"/>
    </location>
</feature>
<reference evidence="2 3" key="1">
    <citation type="submission" date="2023-07" db="EMBL/GenBank/DDBJ databases">
        <title>Closed genome sequence of Methanimicrococcus sp. Es2.</title>
        <authorList>
            <person name="Protasov E."/>
            <person name="Platt K."/>
            <person name="Reeh H."/>
            <person name="Poehlein A."/>
            <person name="Daniel R."/>
            <person name="Brune A."/>
        </authorList>
    </citation>
    <scope>NUCLEOTIDE SEQUENCE [LARGE SCALE GENOMIC DNA]</scope>
    <source>
        <strain evidence="2 3">Es2</strain>
    </source>
</reference>
<dbReference type="RefSeq" id="WP_316559023.1">
    <property type="nucleotide sequence ID" value="NZ_CP131062.1"/>
</dbReference>
<keyword evidence="1" id="KW-0472">Membrane</keyword>
<accession>A0AA96VA57</accession>
<keyword evidence="1" id="KW-0812">Transmembrane</keyword>
<proteinExistence type="predicted"/>
<feature type="transmembrane region" description="Helical" evidence="1">
    <location>
        <begin position="92"/>
        <end position="112"/>
    </location>
</feature>
<sequence>MIDLTTEFTIALIKAFVILFVPWILAAVFLILLFFIIKKMNQKNLEKIRSNLIVFLLGAAAFCLFIFLKSGIILLFVILGPLLYGLFSRNRILSALFGALLPSIWILSYLFISVDEFKRAFMPYFFVIIVLSGLSGFFAGASFIENDDLLKFNYLAAIACTVATIFWILTGIN</sequence>
<protein>
    <submittedName>
        <fullName evidence="2">Uncharacterized protein</fullName>
    </submittedName>
</protein>
<feature type="transmembrane region" description="Helical" evidence="1">
    <location>
        <begin position="124"/>
        <end position="144"/>
    </location>
</feature>
<evidence type="ECO:0000256" key="1">
    <source>
        <dbReference type="SAM" id="Phobius"/>
    </source>
</evidence>